<dbReference type="EMBL" id="GL379796">
    <property type="protein sequence ID" value="EGT31229.1"/>
    <property type="molecule type" value="Genomic_DNA"/>
</dbReference>
<dbReference type="InParanoid" id="G0MJ57"/>
<reference evidence="2" key="1">
    <citation type="submission" date="2011-07" db="EMBL/GenBank/DDBJ databases">
        <authorList>
            <consortium name="Caenorhabditis brenneri Sequencing and Analysis Consortium"/>
            <person name="Wilson R.K."/>
        </authorList>
    </citation>
    <scope>NUCLEOTIDE SEQUENCE [LARGE SCALE GENOMIC DNA]</scope>
    <source>
        <strain evidence="2">PB2801</strain>
    </source>
</reference>
<evidence type="ECO:0000313" key="1">
    <source>
        <dbReference type="EMBL" id="EGT31229.1"/>
    </source>
</evidence>
<dbReference type="HOGENOM" id="CLU_1476409_0_0_1"/>
<evidence type="ECO:0000313" key="2">
    <source>
        <dbReference type="Proteomes" id="UP000008068"/>
    </source>
</evidence>
<proteinExistence type="predicted"/>
<dbReference type="Proteomes" id="UP000008068">
    <property type="component" value="Unassembled WGS sequence"/>
</dbReference>
<accession>G0MJ57</accession>
<gene>
    <name evidence="1" type="ORF">CAEBREN_15462</name>
</gene>
<keyword evidence="2" id="KW-1185">Reference proteome</keyword>
<name>G0MJ57_CAEBE</name>
<sequence>MLKTQHDAPLDIIRAVLRLRHEPPIFDTAATRTRKSALLFLHTDKVEVALFMTTAGINLELKFILSIARKYELVTDPLEVDLMPLLNKTGEPMAYRLLCDGDTKQVQIDCFEFFSSVAYMYFNYTVDVSAAEIANQPHPKKMREARKMYPSTKHGISNMGSLHSRLAGQRLRQFGAGEALLKE</sequence>
<dbReference type="AlphaFoldDB" id="G0MJ57"/>
<protein>
    <submittedName>
        <fullName evidence="1">Uncharacterized protein</fullName>
    </submittedName>
</protein>
<organism evidence="2">
    <name type="scientific">Caenorhabditis brenneri</name>
    <name type="common">Nematode worm</name>
    <dbReference type="NCBI Taxonomy" id="135651"/>
    <lineage>
        <taxon>Eukaryota</taxon>
        <taxon>Metazoa</taxon>
        <taxon>Ecdysozoa</taxon>
        <taxon>Nematoda</taxon>
        <taxon>Chromadorea</taxon>
        <taxon>Rhabditida</taxon>
        <taxon>Rhabditina</taxon>
        <taxon>Rhabditomorpha</taxon>
        <taxon>Rhabditoidea</taxon>
        <taxon>Rhabditidae</taxon>
        <taxon>Peloderinae</taxon>
        <taxon>Caenorhabditis</taxon>
    </lineage>
</organism>